<reference evidence="1" key="1">
    <citation type="submission" date="2009-10" db="EMBL/GenBank/DDBJ databases">
        <title>Diversity of trophic interactions inside an arsenic-rich microbial ecosystem.</title>
        <authorList>
            <person name="Bertin P.N."/>
            <person name="Heinrich-Salmeron A."/>
            <person name="Pelletier E."/>
            <person name="Goulhen-Chollet F."/>
            <person name="Arsene-Ploetze F."/>
            <person name="Gallien S."/>
            <person name="Calteau A."/>
            <person name="Vallenet D."/>
            <person name="Casiot C."/>
            <person name="Chane-Woon-Ming B."/>
            <person name="Giloteaux L."/>
            <person name="Barakat M."/>
            <person name="Bonnefoy V."/>
            <person name="Bruneel O."/>
            <person name="Chandler M."/>
            <person name="Cleiss J."/>
            <person name="Duran R."/>
            <person name="Elbaz-Poulichet F."/>
            <person name="Fonknechten N."/>
            <person name="Lauga B."/>
            <person name="Mornico D."/>
            <person name="Ortet P."/>
            <person name="Schaeffer C."/>
            <person name="Siguier P."/>
            <person name="Alexander Thil Smith A."/>
            <person name="Van Dorsselaer A."/>
            <person name="Weissenbach J."/>
            <person name="Medigue C."/>
            <person name="Le Paslier D."/>
        </authorList>
    </citation>
    <scope>NUCLEOTIDE SEQUENCE</scope>
</reference>
<comment type="caution">
    <text evidence="1">The sequence shown here is derived from an EMBL/GenBank/DDBJ whole genome shotgun (WGS) entry which is preliminary data.</text>
</comment>
<protein>
    <submittedName>
        <fullName evidence="1">Uncharacterized protein</fullName>
    </submittedName>
</protein>
<sequence length="29" mass="3383">MRPKCLQFLRVSYDFSGGIPPPDFVGWRL</sequence>
<organism evidence="1">
    <name type="scientific">mine drainage metagenome</name>
    <dbReference type="NCBI Taxonomy" id="410659"/>
    <lineage>
        <taxon>unclassified sequences</taxon>
        <taxon>metagenomes</taxon>
        <taxon>ecological metagenomes</taxon>
    </lineage>
</organism>
<dbReference type="EMBL" id="CABL01000016">
    <property type="protein sequence ID" value="CBH75821.1"/>
    <property type="molecule type" value="Genomic_DNA"/>
</dbReference>
<accession>E6PH83</accession>
<gene>
    <name evidence="1" type="ORF">CARN1_1219</name>
</gene>
<evidence type="ECO:0000313" key="1">
    <source>
        <dbReference type="EMBL" id="CBH75821.1"/>
    </source>
</evidence>
<dbReference type="AlphaFoldDB" id="E6PH83"/>
<name>E6PH83_9ZZZZ</name>
<proteinExistence type="predicted"/>